<dbReference type="Gene3D" id="3.30.390.50">
    <property type="entry name" value="CO dehydrogenase flavoprotein, C-terminal domain"/>
    <property type="match status" value="1"/>
</dbReference>
<dbReference type="InterPro" id="IPR036683">
    <property type="entry name" value="CO_DH_flav_C_dom_sf"/>
</dbReference>
<evidence type="ECO:0000256" key="2">
    <source>
        <dbReference type="ARBA" id="ARBA00022827"/>
    </source>
</evidence>
<dbReference type="Pfam" id="PF00941">
    <property type="entry name" value="FAD_binding_5"/>
    <property type="match status" value="1"/>
</dbReference>
<dbReference type="InterPro" id="IPR051312">
    <property type="entry name" value="Diverse_Substr_Oxidored"/>
</dbReference>
<dbReference type="PANTHER" id="PTHR42659">
    <property type="entry name" value="XANTHINE DEHYDROGENASE SUBUNIT C-RELATED"/>
    <property type="match status" value="1"/>
</dbReference>
<dbReference type="Proteomes" id="UP001243009">
    <property type="component" value="Unassembled WGS sequence"/>
</dbReference>
<protein>
    <submittedName>
        <fullName evidence="5">Xanthine dehydrogenase family protein subunit M</fullName>
    </submittedName>
</protein>
<dbReference type="SMART" id="SM01092">
    <property type="entry name" value="CO_deh_flav_C"/>
    <property type="match status" value="1"/>
</dbReference>
<keyword evidence="1" id="KW-0285">Flavoprotein</keyword>
<dbReference type="PROSITE" id="PS51387">
    <property type="entry name" value="FAD_PCMH"/>
    <property type="match status" value="1"/>
</dbReference>
<dbReference type="InterPro" id="IPR036318">
    <property type="entry name" value="FAD-bd_PCMH-like_sf"/>
</dbReference>
<gene>
    <name evidence="5" type="ORF">Q7A36_31585</name>
</gene>
<dbReference type="RefSeq" id="WP_305107774.1">
    <property type="nucleotide sequence ID" value="NZ_JAUTWS010000063.1"/>
</dbReference>
<dbReference type="EMBL" id="JAUTWS010000063">
    <property type="protein sequence ID" value="MDO9712913.1"/>
    <property type="molecule type" value="Genomic_DNA"/>
</dbReference>
<dbReference type="Gene3D" id="3.30.465.10">
    <property type="match status" value="1"/>
</dbReference>
<evidence type="ECO:0000259" key="4">
    <source>
        <dbReference type="PROSITE" id="PS51387"/>
    </source>
</evidence>
<dbReference type="PANTHER" id="PTHR42659:SF2">
    <property type="entry name" value="XANTHINE DEHYDROGENASE SUBUNIT C-RELATED"/>
    <property type="match status" value="1"/>
</dbReference>
<keyword evidence="3" id="KW-0560">Oxidoreductase</keyword>
<evidence type="ECO:0000313" key="5">
    <source>
        <dbReference type="EMBL" id="MDO9712913.1"/>
    </source>
</evidence>
<keyword evidence="2" id="KW-0274">FAD</keyword>
<dbReference type="InterPro" id="IPR002346">
    <property type="entry name" value="Mopterin_DH_FAD-bd"/>
</dbReference>
<dbReference type="SUPFAM" id="SSF55447">
    <property type="entry name" value="CO dehydrogenase flavoprotein C-terminal domain-like"/>
    <property type="match status" value="1"/>
</dbReference>
<dbReference type="Gene3D" id="3.30.43.10">
    <property type="entry name" value="Uridine Diphospho-n-acetylenolpyruvylglucosamine Reductase, domain 2"/>
    <property type="match status" value="1"/>
</dbReference>
<comment type="caution">
    <text evidence="5">The sequence shown here is derived from an EMBL/GenBank/DDBJ whole genome shotgun (WGS) entry which is preliminary data.</text>
</comment>
<feature type="domain" description="FAD-binding PCMH-type" evidence="4">
    <location>
        <begin position="1"/>
        <end position="170"/>
    </location>
</feature>
<dbReference type="InterPro" id="IPR005107">
    <property type="entry name" value="CO_DH_flav_C"/>
</dbReference>
<name>A0ABT9EAB9_9PROT</name>
<evidence type="ECO:0000256" key="1">
    <source>
        <dbReference type="ARBA" id="ARBA00022630"/>
    </source>
</evidence>
<evidence type="ECO:0000256" key="3">
    <source>
        <dbReference type="ARBA" id="ARBA00023002"/>
    </source>
</evidence>
<dbReference type="SUPFAM" id="SSF56176">
    <property type="entry name" value="FAD-binding/transporter-associated domain-like"/>
    <property type="match status" value="1"/>
</dbReference>
<evidence type="ECO:0000313" key="6">
    <source>
        <dbReference type="Proteomes" id="UP001243009"/>
    </source>
</evidence>
<dbReference type="InterPro" id="IPR016167">
    <property type="entry name" value="FAD-bd_PCMH_sub1"/>
</dbReference>
<dbReference type="InterPro" id="IPR016166">
    <property type="entry name" value="FAD-bd_PCMH"/>
</dbReference>
<sequence>MVPFELHHPAALAEAAGLLASLPQPKLLAGGMTLLPALKQRLARPSDLIDLARVPGLASIAEVAGGLEIGAMTTHATVAADPLVLAKLPALAELAGHIGDPQVRERGTIGGSLANNDPAADYPAAVLALGATIVTDRRAIVADDFLTGMFTTALAEGEVIAAVRFPLPTRAAYAKFKAPASRYALAGAFVAETAAGVRVAITGNGTGAFRATAFESALAASFDPTALAGLTLDTARFVGDLHGDAAYRAHLAGVMVRRAVAAAVARSS</sequence>
<keyword evidence="6" id="KW-1185">Reference proteome</keyword>
<reference evidence="5 6" key="1">
    <citation type="submission" date="2023-08" db="EMBL/GenBank/DDBJ databases">
        <title>The draft genome sequence of Paracraurococcus sp. LOR1-02.</title>
        <authorList>
            <person name="Kingkaew E."/>
            <person name="Tanasupawat S."/>
        </authorList>
    </citation>
    <scope>NUCLEOTIDE SEQUENCE [LARGE SCALE GENOMIC DNA]</scope>
    <source>
        <strain evidence="5 6">LOR1-02</strain>
    </source>
</reference>
<dbReference type="InterPro" id="IPR016169">
    <property type="entry name" value="FAD-bd_PCMH_sub2"/>
</dbReference>
<accession>A0ABT9EAB9</accession>
<proteinExistence type="predicted"/>
<organism evidence="5 6">
    <name type="scientific">Paracraurococcus lichenis</name>
    <dbReference type="NCBI Taxonomy" id="3064888"/>
    <lineage>
        <taxon>Bacteria</taxon>
        <taxon>Pseudomonadati</taxon>
        <taxon>Pseudomonadota</taxon>
        <taxon>Alphaproteobacteria</taxon>
        <taxon>Acetobacterales</taxon>
        <taxon>Roseomonadaceae</taxon>
        <taxon>Paracraurococcus</taxon>
    </lineage>
</organism>